<accession>A0AAE2SFI2</accession>
<dbReference type="NCBIfam" id="TIGR02595">
    <property type="entry name" value="PEP_CTERM"/>
    <property type="match status" value="1"/>
</dbReference>
<dbReference type="EMBL" id="JAENIG010000006">
    <property type="protein sequence ID" value="MBK1855396.1"/>
    <property type="molecule type" value="Genomic_DNA"/>
</dbReference>
<dbReference type="AlphaFoldDB" id="A0AAE2SFI2"/>
<dbReference type="Pfam" id="PF07589">
    <property type="entry name" value="PEP-CTERM"/>
    <property type="match status" value="1"/>
</dbReference>
<dbReference type="InterPro" id="IPR013424">
    <property type="entry name" value="Ice-binding_C"/>
</dbReference>
<proteinExistence type="predicted"/>
<reference evidence="2" key="1">
    <citation type="submission" date="2021-01" db="EMBL/GenBank/DDBJ databases">
        <title>Modified the classification status of verrucomicrobia.</title>
        <authorList>
            <person name="Feng X."/>
        </authorList>
    </citation>
    <scope>NUCLEOTIDE SEQUENCE</scope>
    <source>
        <strain evidence="2">5K15</strain>
    </source>
</reference>
<name>A0AAE2SFI2_9BACT</name>
<organism evidence="2 3">
    <name type="scientific">Oceaniferula flava</name>
    <dbReference type="NCBI Taxonomy" id="2800421"/>
    <lineage>
        <taxon>Bacteria</taxon>
        <taxon>Pseudomonadati</taxon>
        <taxon>Verrucomicrobiota</taxon>
        <taxon>Verrucomicrobiia</taxon>
        <taxon>Verrucomicrobiales</taxon>
        <taxon>Verrucomicrobiaceae</taxon>
        <taxon>Oceaniferula</taxon>
    </lineage>
</organism>
<dbReference type="RefSeq" id="WP_309490009.1">
    <property type="nucleotide sequence ID" value="NZ_JAENIG010000006.1"/>
</dbReference>
<keyword evidence="3" id="KW-1185">Reference proteome</keyword>
<gene>
    <name evidence="2" type="ORF">JIN83_10530</name>
</gene>
<protein>
    <submittedName>
        <fullName evidence="2">PEP-CTERM sorting domain-containing protein</fullName>
    </submittedName>
</protein>
<dbReference type="Proteomes" id="UP000634206">
    <property type="component" value="Unassembled WGS sequence"/>
</dbReference>
<evidence type="ECO:0000313" key="3">
    <source>
        <dbReference type="Proteomes" id="UP000634206"/>
    </source>
</evidence>
<feature type="domain" description="Ice-binding protein C-terminal" evidence="1">
    <location>
        <begin position="223"/>
        <end position="244"/>
    </location>
</feature>
<comment type="caution">
    <text evidence="2">The sequence shown here is derived from an EMBL/GenBank/DDBJ whole genome shotgun (WGS) entry which is preliminary data.</text>
</comment>
<evidence type="ECO:0000259" key="1">
    <source>
        <dbReference type="Pfam" id="PF07589"/>
    </source>
</evidence>
<evidence type="ECO:0000313" key="2">
    <source>
        <dbReference type="EMBL" id="MBK1855396.1"/>
    </source>
</evidence>
<sequence length="245" mass="25288">MMATLALSGAQVSAAISLSTTEPTDDVLLDYMVGSKVSTKINSTAAQGSRGSGFSLESSLGGSQFDISSITLDTNANTLAEGFEFTVSIIQAGDAPPYYQGVYSVDYTAVGSGNVTAANFASAVGGSILGEETFTIGTGGLTTLASEYITFEFSSAIRVDADTQLAVLVSTNGEFNQYEGTNNANLATPTALNRILFSDTSTSTPDMTGSSRDFRFLVSGTVVPEPSSAALLGLGGLALMLRRRK</sequence>